<accession>A0A1I6HDQ7</accession>
<dbReference type="AlphaFoldDB" id="A0A1I6HDQ7"/>
<gene>
    <name evidence="2" type="ORF">SAMN04488591_1735</name>
</gene>
<organism evidence="2 3">
    <name type="scientific">Microbacterium azadirachtae</name>
    <dbReference type="NCBI Taxonomy" id="582680"/>
    <lineage>
        <taxon>Bacteria</taxon>
        <taxon>Bacillati</taxon>
        <taxon>Actinomycetota</taxon>
        <taxon>Actinomycetes</taxon>
        <taxon>Micrococcales</taxon>
        <taxon>Microbacteriaceae</taxon>
        <taxon>Microbacterium</taxon>
    </lineage>
</organism>
<sequence length="355" mass="36814">MRRHRRVEEIAVSGRRVPGARRATAALAVLALLGALAACSAPGDVREAERAADATCETLRPLPGVASAKCVVDDGGFDAGIARDTDVRLERGVTAGEAHRVITTWLSAKGGGASEYGVKGSRARSLHLTLDAAADVSFTVAPGAPPPGVRFVGEWLSRAERGIPLSGSVGDGRALRIADEGLSPLAQAALLDEFSMQTRTDRLTLSIGEDSTIESPVPVSLGAILRGLDAGYRGFAGADPDRELRFTVDVFPSGPPRLSLRIPTRLAPALPSDRALTDTPGWPAIRTVLENAAPGVDAYTVTLTARPGQVIGGFSTSGCTPQLAGPPPQFGDELQVQWATIHGLAPAQSCDPGGQ</sequence>
<evidence type="ECO:0000313" key="3">
    <source>
        <dbReference type="Proteomes" id="UP000198877"/>
    </source>
</evidence>
<evidence type="ECO:0000313" key="2">
    <source>
        <dbReference type="EMBL" id="SFR52589.1"/>
    </source>
</evidence>
<evidence type="ECO:0000256" key="1">
    <source>
        <dbReference type="SAM" id="SignalP"/>
    </source>
</evidence>
<dbReference type="RefSeq" id="WP_139232221.1">
    <property type="nucleotide sequence ID" value="NZ_FOYR01000002.1"/>
</dbReference>
<name>A0A1I6HDQ7_9MICO</name>
<dbReference type="Proteomes" id="UP000198877">
    <property type="component" value="Unassembled WGS sequence"/>
</dbReference>
<reference evidence="3" key="1">
    <citation type="submission" date="2016-10" db="EMBL/GenBank/DDBJ databases">
        <authorList>
            <person name="Varghese N."/>
            <person name="Submissions S."/>
        </authorList>
    </citation>
    <scope>NUCLEOTIDE SEQUENCE [LARGE SCALE GENOMIC DNA]</scope>
    <source>
        <strain evidence="3">CL127</strain>
    </source>
</reference>
<feature type="chain" id="PRO_5011779773" description="Lipoprotein" evidence="1">
    <location>
        <begin position="38"/>
        <end position="355"/>
    </location>
</feature>
<keyword evidence="1" id="KW-0732">Signal</keyword>
<feature type="signal peptide" evidence="1">
    <location>
        <begin position="1"/>
        <end position="37"/>
    </location>
</feature>
<proteinExistence type="predicted"/>
<evidence type="ECO:0008006" key="4">
    <source>
        <dbReference type="Google" id="ProtNLM"/>
    </source>
</evidence>
<protein>
    <recommendedName>
        <fullName evidence="4">Lipoprotein</fullName>
    </recommendedName>
</protein>
<dbReference type="EMBL" id="FOYR01000002">
    <property type="protein sequence ID" value="SFR52589.1"/>
    <property type="molecule type" value="Genomic_DNA"/>
</dbReference>